<dbReference type="Proteomes" id="UP000228380">
    <property type="component" value="Chromosome 5"/>
</dbReference>
<dbReference type="Pfam" id="PF13385">
    <property type="entry name" value="Laminin_G_3"/>
    <property type="match status" value="1"/>
</dbReference>
<evidence type="ECO:0000256" key="2">
    <source>
        <dbReference type="PROSITE-ProRule" id="PRU00191"/>
    </source>
</evidence>
<dbReference type="GO" id="GO:0003700">
    <property type="term" value="F:DNA-binding transcription factor activity"/>
    <property type="evidence" value="ECO:0007669"/>
    <property type="project" value="InterPro"/>
</dbReference>
<dbReference type="OrthoDB" id="10263919at2759"/>
<evidence type="ECO:0000256" key="1">
    <source>
        <dbReference type="ARBA" id="ARBA00022999"/>
    </source>
</evidence>
<dbReference type="SUPFAM" id="SSF55550">
    <property type="entry name" value="SH2 domain"/>
    <property type="match status" value="1"/>
</dbReference>
<keyword evidence="1 2" id="KW-0727">SH2 domain</keyword>
<proteinExistence type="predicted"/>
<evidence type="ECO:0000313" key="5">
    <source>
        <dbReference type="RefSeq" id="XP_008786220.3"/>
    </source>
</evidence>
<dbReference type="PANTHER" id="PTHR11801">
    <property type="entry name" value="SIGNAL TRANSDUCER AND ACTIVATOR OF TRANSCRIPTION"/>
    <property type="match status" value="1"/>
</dbReference>
<dbReference type="SUPFAM" id="SSF49899">
    <property type="entry name" value="Concanavalin A-like lectins/glucanases"/>
    <property type="match status" value="1"/>
</dbReference>
<dbReference type="GO" id="GO:0007165">
    <property type="term" value="P:signal transduction"/>
    <property type="evidence" value="ECO:0007669"/>
    <property type="project" value="InterPro"/>
</dbReference>
<sequence>MADEQWREEDYSKLRDLRVSLDQVGEDGEGRGDGDGDGGSGFSLCLWLYLSSSARPSSVILRQNMQMTSENEGEVPFLALSEQNKLMLFPLMFLHKEAPSTDSSFTWTDMPHASSKIEFPLEKWVHVGCEVATNHMRLHVDGKLVGQEPVTFLSNEHQYQDNLKRIKLFGSDRKLDGYVYRAQVLPLSALITDQFVKNPPVKLSLHSSGISDGVEECGDGVWSIVGGKASCRRNFSLDVVLLNAFGRSVNKEMEIVASLVYADDGTPVEKNRDDAEAPLLISYDGLEHPSTDRPVTLLRGRATFKLKISQLSSKSDNRLFRVCFHTMHAQRYPFLEAYSHPIHCISRNRGNRPLALGKRLASTRVLLDEIHSLEGNDGSRGIRDAHGDDCFYISNQSVLRCNTPSKHSKLEHDRSPSAIDANGILEKDEMSLKTSLEVRSNNFEGTDGALSDSESTDARDYESRWTKEAVNPISDAIMFKYCLEGTHERLMLLKEMITSANDEDITNFAEQVSLYAGCSHHRYQILISRRLLQEGADTWNSITQNNCHVLWKDAVPEIDKRFRNIAHSSRGLSDEDLEVLRGIAGCGDQLGQEEFDRMWYWLYPVAFALSKEQINTMWACMSPKWIEGFITREEAENALKGPRGVQRPGTFVLRFPTSRIWPHPDAGSLVVTYVSADSTLHHKLLSLDYRKKDTRPLQELLLEERELSHLGRVSRHGNAASQS</sequence>
<dbReference type="KEGG" id="pda:103704633"/>
<organism evidence="4 5">
    <name type="scientific">Phoenix dactylifera</name>
    <name type="common">Date palm</name>
    <dbReference type="NCBI Taxonomy" id="42345"/>
    <lineage>
        <taxon>Eukaryota</taxon>
        <taxon>Viridiplantae</taxon>
        <taxon>Streptophyta</taxon>
        <taxon>Embryophyta</taxon>
        <taxon>Tracheophyta</taxon>
        <taxon>Spermatophyta</taxon>
        <taxon>Magnoliopsida</taxon>
        <taxon>Liliopsida</taxon>
        <taxon>Arecaceae</taxon>
        <taxon>Coryphoideae</taxon>
        <taxon>Phoeniceae</taxon>
        <taxon>Phoenix</taxon>
    </lineage>
</organism>
<dbReference type="InterPro" id="IPR001217">
    <property type="entry name" value="STAT"/>
</dbReference>
<name>A0A8B7BVJ2_PHODC</name>
<reference evidence="4" key="1">
    <citation type="journal article" date="2019" name="Nat. Commun.">
        <title>Genome-wide association mapping of date palm fruit traits.</title>
        <authorList>
            <person name="Hazzouri K.M."/>
            <person name="Gros-Balthazard M."/>
            <person name="Flowers J.M."/>
            <person name="Copetti D."/>
            <person name="Lemansour A."/>
            <person name="Lebrun M."/>
            <person name="Masmoudi K."/>
            <person name="Ferrand S."/>
            <person name="Dhar M.I."/>
            <person name="Fresquez Z.A."/>
            <person name="Rosas U."/>
            <person name="Zhang J."/>
            <person name="Talag J."/>
            <person name="Lee S."/>
            <person name="Kudrna D."/>
            <person name="Powell R.F."/>
            <person name="Leitch I.J."/>
            <person name="Krueger R.R."/>
            <person name="Wing R.A."/>
            <person name="Amiri K.M.A."/>
            <person name="Purugganan M.D."/>
        </authorList>
    </citation>
    <scope>NUCLEOTIDE SEQUENCE [LARGE SCALE GENOMIC DNA]</scope>
    <source>
        <strain evidence="4">cv. Khalas</strain>
    </source>
</reference>
<dbReference type="InterPro" id="IPR000980">
    <property type="entry name" value="SH2"/>
</dbReference>
<gene>
    <name evidence="5" type="primary">LOC103704633</name>
</gene>
<dbReference type="GeneID" id="103704633"/>
<evidence type="ECO:0000259" key="3">
    <source>
        <dbReference type="PROSITE" id="PS50001"/>
    </source>
</evidence>
<keyword evidence="4" id="KW-1185">Reference proteome</keyword>
<dbReference type="RefSeq" id="XP_008786220.3">
    <property type="nucleotide sequence ID" value="XM_008787998.4"/>
</dbReference>
<dbReference type="Gene3D" id="3.30.505.10">
    <property type="entry name" value="SH2 domain"/>
    <property type="match status" value="1"/>
</dbReference>
<dbReference type="Gene3D" id="2.60.120.200">
    <property type="match status" value="1"/>
</dbReference>
<dbReference type="InterPro" id="IPR013320">
    <property type="entry name" value="ConA-like_dom_sf"/>
</dbReference>
<protein>
    <submittedName>
        <fullName evidence="5">SH2 domain-containing protein B-like isoform X1</fullName>
    </submittedName>
</protein>
<feature type="domain" description="SH2" evidence="3">
    <location>
        <begin position="625"/>
        <end position="723"/>
    </location>
</feature>
<evidence type="ECO:0000313" key="4">
    <source>
        <dbReference type="Proteomes" id="UP000228380"/>
    </source>
</evidence>
<accession>A0A8B7BVJ2</accession>
<dbReference type="InterPro" id="IPR036860">
    <property type="entry name" value="SH2_dom_sf"/>
</dbReference>
<dbReference type="PROSITE" id="PS50001">
    <property type="entry name" value="SH2"/>
    <property type="match status" value="1"/>
</dbReference>
<dbReference type="AlphaFoldDB" id="A0A8B7BVJ2"/>
<reference evidence="5" key="2">
    <citation type="submission" date="2025-08" db="UniProtKB">
        <authorList>
            <consortium name="RefSeq"/>
        </authorList>
    </citation>
    <scope>IDENTIFICATION</scope>
    <source>
        <tissue evidence="5">Young leaves</tissue>
    </source>
</reference>